<feature type="region of interest" description="Disordered" evidence="2">
    <location>
        <begin position="559"/>
        <end position="603"/>
    </location>
</feature>
<name>A0AAN9M008_CANGL</name>
<keyword evidence="1" id="KW-0175">Coiled coil</keyword>
<evidence type="ECO:0000256" key="1">
    <source>
        <dbReference type="SAM" id="Coils"/>
    </source>
</evidence>
<feature type="compositionally biased region" description="Acidic residues" evidence="2">
    <location>
        <begin position="513"/>
        <end position="529"/>
    </location>
</feature>
<proteinExistence type="predicted"/>
<keyword evidence="4" id="KW-1185">Reference proteome</keyword>
<dbReference type="Proteomes" id="UP001367508">
    <property type="component" value="Unassembled WGS sequence"/>
</dbReference>
<dbReference type="EMBL" id="JAYMYQ010000003">
    <property type="protein sequence ID" value="KAK7345297.1"/>
    <property type="molecule type" value="Genomic_DNA"/>
</dbReference>
<dbReference type="AlphaFoldDB" id="A0AAN9M008"/>
<feature type="coiled-coil region" evidence="1">
    <location>
        <begin position="435"/>
        <end position="478"/>
    </location>
</feature>
<reference evidence="3 4" key="1">
    <citation type="submission" date="2024-01" db="EMBL/GenBank/DDBJ databases">
        <title>The genomes of 5 underutilized Papilionoideae crops provide insights into root nodulation and disease resistanc.</title>
        <authorList>
            <person name="Jiang F."/>
        </authorList>
    </citation>
    <scope>NUCLEOTIDE SEQUENCE [LARGE SCALE GENOMIC DNA]</scope>
    <source>
        <strain evidence="3">LVBAO_FW01</strain>
        <tissue evidence="3">Leaves</tissue>
    </source>
</reference>
<feature type="compositionally biased region" description="Basic residues" evidence="2">
    <location>
        <begin position="570"/>
        <end position="579"/>
    </location>
</feature>
<evidence type="ECO:0000256" key="2">
    <source>
        <dbReference type="SAM" id="MobiDB-lite"/>
    </source>
</evidence>
<accession>A0AAN9M008</accession>
<protein>
    <submittedName>
        <fullName evidence="3">Uncharacterized protein</fullName>
    </submittedName>
</protein>
<dbReference type="PANTHER" id="PTHR31071">
    <property type="entry name" value="GB|AAF24581.1"/>
    <property type="match status" value="1"/>
</dbReference>
<comment type="caution">
    <text evidence="3">The sequence shown here is derived from an EMBL/GenBank/DDBJ whole genome shotgun (WGS) entry which is preliminary data.</text>
</comment>
<gene>
    <name evidence="3" type="ORF">VNO77_15898</name>
</gene>
<evidence type="ECO:0000313" key="4">
    <source>
        <dbReference type="Proteomes" id="UP001367508"/>
    </source>
</evidence>
<sequence length="649" mass="73424">MKDTRSLSVGFVVSNSSSFGYSFALFTHMSYRQNGIMDSNLIPGKIRKRGCSSSASSFPSVLSNYRLKRVVLVGKRGGSGTPVPTWKLVSSRSSLRGSKAKQASMSARKLAAMLWEMNEIPSSSLKEKCVDTMLKKELRAKERLARFMHSGSLPPHFSHPLHSPVSERMDRSGTGCCHRRTPSISNRQKLTDCHVGTLDSLSNASLVEDSPGKWVFDVWLSSCILSLGVAASYNCCAIETRSQTQSSASSMIGVKTRLKDVSNALTTSKELLKIINRVWRREDRPSSALSLISALNTELERACMQVIQLIQDQHMDQNEISYLMTCFADEKAAWKIKEQEVVEAAIESVVGELDVERKLRRRFESLNKKLGRELAETKASLFKMVEELESEKKAREIIEQVCDELARDTDEDKYEIEKIKRESTKVYGIQKEKEMMQLANTLREERAQMKLSEAKYQLEEKNAAVDELRKQVETFQGNKNGREKGCNTNNLNGQEIAAYLTRTRIFSHHNEDKDDGEVDNGVECEDDSNETGLHSIELNMNDDNNYKWTHPSESRFNIRKYPIEEENKGRKSTSRRSSRRSTSLQRSVSDGTKCGIQGEKVQSSKDGLNWEGFCELEKQAHGKGYGDEKLGYKSVKGLKDHKREYLRGH</sequence>
<feature type="compositionally biased region" description="Low complexity" evidence="2">
    <location>
        <begin position="580"/>
        <end position="589"/>
    </location>
</feature>
<feature type="region of interest" description="Disordered" evidence="2">
    <location>
        <begin position="510"/>
        <end position="547"/>
    </location>
</feature>
<dbReference type="InterPro" id="IPR043424">
    <property type="entry name" value="BLT-like"/>
</dbReference>
<dbReference type="PANTHER" id="PTHR31071:SF7">
    <property type="entry name" value="OS04G0382800 PROTEIN"/>
    <property type="match status" value="1"/>
</dbReference>
<organism evidence="3 4">
    <name type="scientific">Canavalia gladiata</name>
    <name type="common">Sword bean</name>
    <name type="synonym">Dolichos gladiatus</name>
    <dbReference type="NCBI Taxonomy" id="3824"/>
    <lineage>
        <taxon>Eukaryota</taxon>
        <taxon>Viridiplantae</taxon>
        <taxon>Streptophyta</taxon>
        <taxon>Embryophyta</taxon>
        <taxon>Tracheophyta</taxon>
        <taxon>Spermatophyta</taxon>
        <taxon>Magnoliopsida</taxon>
        <taxon>eudicotyledons</taxon>
        <taxon>Gunneridae</taxon>
        <taxon>Pentapetalae</taxon>
        <taxon>rosids</taxon>
        <taxon>fabids</taxon>
        <taxon>Fabales</taxon>
        <taxon>Fabaceae</taxon>
        <taxon>Papilionoideae</taxon>
        <taxon>50 kb inversion clade</taxon>
        <taxon>NPAAA clade</taxon>
        <taxon>indigoferoid/millettioid clade</taxon>
        <taxon>Phaseoleae</taxon>
        <taxon>Canavalia</taxon>
    </lineage>
</organism>
<evidence type="ECO:0000313" key="3">
    <source>
        <dbReference type="EMBL" id="KAK7345297.1"/>
    </source>
</evidence>